<feature type="region of interest" description="Disordered" evidence="7">
    <location>
        <begin position="76"/>
        <end position="106"/>
    </location>
</feature>
<keyword evidence="6" id="KW-0034">Amyloid</keyword>
<accession>A0ABS7Q356</accession>
<evidence type="ECO:0000256" key="2">
    <source>
        <dbReference type="ARBA" id="ARBA00022512"/>
    </source>
</evidence>
<feature type="domain" description="Chaplin" evidence="9">
    <location>
        <begin position="39"/>
        <end position="79"/>
    </location>
</feature>
<keyword evidence="11" id="KW-1185">Reference proteome</keyword>
<feature type="compositionally biased region" description="Pro residues" evidence="7">
    <location>
        <begin position="152"/>
        <end position="167"/>
    </location>
</feature>
<feature type="domain" description="Chaplin" evidence="9">
    <location>
        <begin position="101"/>
        <end position="141"/>
    </location>
</feature>
<evidence type="ECO:0000256" key="3">
    <source>
        <dbReference type="ARBA" id="ARBA00022525"/>
    </source>
</evidence>
<comment type="caution">
    <text evidence="10">The sequence shown here is derived from an EMBL/GenBank/DDBJ whole genome shotgun (WGS) entry which is preliminary data.</text>
</comment>
<organism evidence="10 11">
    <name type="scientific">Actinacidiphila acidipaludis</name>
    <dbReference type="NCBI Taxonomy" id="2873382"/>
    <lineage>
        <taxon>Bacteria</taxon>
        <taxon>Bacillati</taxon>
        <taxon>Actinomycetota</taxon>
        <taxon>Actinomycetes</taxon>
        <taxon>Kitasatosporales</taxon>
        <taxon>Streptomycetaceae</taxon>
        <taxon>Actinacidiphila</taxon>
    </lineage>
</organism>
<evidence type="ECO:0000313" key="10">
    <source>
        <dbReference type="EMBL" id="MBY8877567.1"/>
    </source>
</evidence>
<feature type="region of interest" description="Disordered" evidence="7">
    <location>
        <begin position="142"/>
        <end position="182"/>
    </location>
</feature>
<keyword evidence="4 8" id="KW-0732">Signal</keyword>
<evidence type="ECO:0000256" key="8">
    <source>
        <dbReference type="SAM" id="SignalP"/>
    </source>
</evidence>
<feature type="chain" id="PRO_5046938137" evidence="8">
    <location>
        <begin position="21"/>
        <end position="229"/>
    </location>
</feature>
<keyword evidence="5" id="KW-0130">Cell adhesion</keyword>
<dbReference type="Pfam" id="PF03777">
    <property type="entry name" value="ChpA-C"/>
    <property type="match status" value="2"/>
</dbReference>
<evidence type="ECO:0000256" key="7">
    <source>
        <dbReference type="SAM" id="MobiDB-lite"/>
    </source>
</evidence>
<gene>
    <name evidence="10" type="ORF">K7862_07955</name>
</gene>
<evidence type="ECO:0000256" key="5">
    <source>
        <dbReference type="ARBA" id="ARBA00022889"/>
    </source>
</evidence>
<feature type="compositionally biased region" description="Low complexity" evidence="7">
    <location>
        <begin position="78"/>
        <end position="101"/>
    </location>
</feature>
<dbReference type="EMBL" id="JAINZZ010000006">
    <property type="protein sequence ID" value="MBY8877567.1"/>
    <property type="molecule type" value="Genomic_DNA"/>
</dbReference>
<evidence type="ECO:0000256" key="6">
    <source>
        <dbReference type="ARBA" id="ARBA00023087"/>
    </source>
</evidence>
<dbReference type="RefSeq" id="WP_222961718.1">
    <property type="nucleotide sequence ID" value="NZ_JAINZZ010000006.1"/>
</dbReference>
<protein>
    <submittedName>
        <fullName evidence="10">Chaplin</fullName>
    </submittedName>
</protein>
<dbReference type="InterPro" id="IPR005528">
    <property type="entry name" value="ChpA-H"/>
</dbReference>
<sequence length="229" mass="22249">MRQILSRSLLTAAAAGSLLAATGGWASADSDADGTAAGSPGVLSGNSISAPVDVPVNVCGNSVDAVGALNPAFGDSCATTSSSHARSGHSGAAAHGDAHGSPGVLSGNDVQIPVHAPVNVCGNTVDVVALLDPAFGDHCAHGEQVPVADTPQPAPPATGTPDTPAPDTPGVQVSSPPLADTGFSGSELGAAGATSAALLLGGAILYRRGLRPAHALIGRHRRHAAHARS</sequence>
<evidence type="ECO:0000256" key="1">
    <source>
        <dbReference type="ARBA" id="ARBA00004191"/>
    </source>
</evidence>
<comment type="subcellular location">
    <subcellularLocation>
        <location evidence="1">Secreted</location>
        <location evidence="1">Cell wall</location>
    </subcellularLocation>
</comment>
<proteinExistence type="predicted"/>
<keyword evidence="2" id="KW-0134">Cell wall</keyword>
<reference evidence="10 11" key="1">
    <citation type="submission" date="2021-08" db="EMBL/GenBank/DDBJ databases">
        <title>WGS of actinomycetes from Thailand.</title>
        <authorList>
            <person name="Thawai C."/>
        </authorList>
    </citation>
    <scope>NUCLEOTIDE SEQUENCE [LARGE SCALE GENOMIC DNA]</scope>
    <source>
        <strain evidence="10 11">PLK6-54</strain>
    </source>
</reference>
<evidence type="ECO:0000259" key="9">
    <source>
        <dbReference type="PROSITE" id="PS51884"/>
    </source>
</evidence>
<dbReference type="Proteomes" id="UP000778578">
    <property type="component" value="Unassembled WGS sequence"/>
</dbReference>
<evidence type="ECO:0000313" key="11">
    <source>
        <dbReference type="Proteomes" id="UP000778578"/>
    </source>
</evidence>
<keyword evidence="3" id="KW-0964">Secreted</keyword>
<dbReference type="PROSITE" id="PS51884">
    <property type="entry name" value="CHAPLIN"/>
    <property type="match status" value="2"/>
</dbReference>
<feature type="signal peptide" evidence="8">
    <location>
        <begin position="1"/>
        <end position="20"/>
    </location>
</feature>
<evidence type="ECO:0000256" key="4">
    <source>
        <dbReference type="ARBA" id="ARBA00022729"/>
    </source>
</evidence>
<name>A0ABS7Q356_9ACTN</name>